<dbReference type="PANTHER" id="PTHR44051:SF8">
    <property type="entry name" value="GLUTATHIONE S-TRANSFERASE GSTA"/>
    <property type="match status" value="1"/>
</dbReference>
<dbReference type="PROSITE" id="PS50404">
    <property type="entry name" value="GST_NTER"/>
    <property type="match status" value="1"/>
</dbReference>
<dbReference type="EMBL" id="JAEDAL010000006">
    <property type="protein sequence ID" value="MBH9553596.1"/>
    <property type="molecule type" value="Genomic_DNA"/>
</dbReference>
<keyword evidence="4" id="KW-1185">Reference proteome</keyword>
<dbReference type="SFLD" id="SFLDG00358">
    <property type="entry name" value="Main_(cytGST)"/>
    <property type="match status" value="1"/>
</dbReference>
<dbReference type="Pfam" id="PF00043">
    <property type="entry name" value="GST_C"/>
    <property type="match status" value="1"/>
</dbReference>
<dbReference type="PANTHER" id="PTHR44051">
    <property type="entry name" value="GLUTATHIONE S-TRANSFERASE-RELATED"/>
    <property type="match status" value="1"/>
</dbReference>
<dbReference type="SUPFAM" id="SSF52833">
    <property type="entry name" value="Thioredoxin-like"/>
    <property type="match status" value="1"/>
</dbReference>
<comment type="caution">
    <text evidence="3">The sequence shown here is derived from an EMBL/GenBank/DDBJ whole genome shotgun (WGS) entry which is preliminary data.</text>
</comment>
<proteinExistence type="predicted"/>
<evidence type="ECO:0000259" key="2">
    <source>
        <dbReference type="PROSITE" id="PS50405"/>
    </source>
</evidence>
<gene>
    <name evidence="3" type="ORF">I7X43_12165</name>
</gene>
<dbReference type="SUPFAM" id="SSF47616">
    <property type="entry name" value="GST C-terminal domain-like"/>
    <property type="match status" value="1"/>
</dbReference>
<dbReference type="CDD" id="cd03188">
    <property type="entry name" value="GST_C_Beta"/>
    <property type="match status" value="1"/>
</dbReference>
<dbReference type="SFLD" id="SFLDS00019">
    <property type="entry name" value="Glutathione_Transferase_(cytos"/>
    <property type="match status" value="1"/>
</dbReference>
<dbReference type="InterPro" id="IPR036282">
    <property type="entry name" value="Glutathione-S-Trfase_C_sf"/>
</dbReference>
<dbReference type="SFLD" id="SFLDG01150">
    <property type="entry name" value="Main.1:_Beta-like"/>
    <property type="match status" value="1"/>
</dbReference>
<reference evidence="3" key="1">
    <citation type="submission" date="2020-12" db="EMBL/GenBank/DDBJ databases">
        <title>The genome sequence of Inhella sp. 4Y17.</title>
        <authorList>
            <person name="Liu Y."/>
        </authorList>
    </citation>
    <scope>NUCLEOTIDE SEQUENCE</scope>
    <source>
        <strain evidence="3">4Y10</strain>
    </source>
</reference>
<sequence length="216" mass="23853">MRLYGFPGSASLVVRLLLEETQQPYEFVALDGAKQEHKQPAYLKLNPHGRVPTLVDGETVLYESAAICLYLAEKTQGPWALPTDPAQRGQLYKWLMFLTNSVQPALVAYFYPDRLIDLPDAVPAVKTKAEANTLALFRQIDAELGAAGPYLLGEEPTVVDLFLLMLVRWGRWFATPAVEACPNLARLVAGLSARPAVQRTFELEGIPAPYCLLPQG</sequence>
<name>A0A931NFI7_9BURK</name>
<organism evidence="3 4">
    <name type="scientific">Inhella gelatinilytica</name>
    <dbReference type="NCBI Taxonomy" id="2795030"/>
    <lineage>
        <taxon>Bacteria</taxon>
        <taxon>Pseudomonadati</taxon>
        <taxon>Pseudomonadota</taxon>
        <taxon>Betaproteobacteria</taxon>
        <taxon>Burkholderiales</taxon>
        <taxon>Sphaerotilaceae</taxon>
        <taxon>Inhella</taxon>
    </lineage>
</organism>
<evidence type="ECO:0000313" key="4">
    <source>
        <dbReference type="Proteomes" id="UP000620139"/>
    </source>
</evidence>
<dbReference type="RefSeq" id="WP_198101215.1">
    <property type="nucleotide sequence ID" value="NZ_JAEDAL010000006.1"/>
</dbReference>
<dbReference type="AlphaFoldDB" id="A0A931NFI7"/>
<dbReference type="Gene3D" id="3.40.30.10">
    <property type="entry name" value="Glutaredoxin"/>
    <property type="match status" value="1"/>
</dbReference>
<dbReference type="Pfam" id="PF13417">
    <property type="entry name" value="GST_N_3"/>
    <property type="match status" value="1"/>
</dbReference>
<dbReference type="InterPro" id="IPR010987">
    <property type="entry name" value="Glutathione-S-Trfase_C-like"/>
</dbReference>
<protein>
    <submittedName>
        <fullName evidence="3">Glutathione S-transferase family protein</fullName>
    </submittedName>
</protein>
<feature type="domain" description="GST C-terminal" evidence="2">
    <location>
        <begin position="84"/>
        <end position="210"/>
    </location>
</feature>
<evidence type="ECO:0000313" key="3">
    <source>
        <dbReference type="EMBL" id="MBH9553596.1"/>
    </source>
</evidence>
<accession>A0A931NFI7</accession>
<dbReference type="InterPro" id="IPR004045">
    <property type="entry name" value="Glutathione_S-Trfase_N"/>
</dbReference>
<evidence type="ECO:0000259" key="1">
    <source>
        <dbReference type="PROSITE" id="PS50404"/>
    </source>
</evidence>
<feature type="domain" description="GST N-terminal" evidence="1">
    <location>
        <begin position="1"/>
        <end position="79"/>
    </location>
</feature>
<dbReference type="Proteomes" id="UP000620139">
    <property type="component" value="Unassembled WGS sequence"/>
</dbReference>
<dbReference type="CDD" id="cd03046">
    <property type="entry name" value="GST_N_GTT1_like"/>
    <property type="match status" value="1"/>
</dbReference>
<dbReference type="InterPro" id="IPR040079">
    <property type="entry name" value="Glutathione_S-Trfase"/>
</dbReference>
<dbReference type="Gene3D" id="1.20.1050.10">
    <property type="match status" value="1"/>
</dbReference>
<dbReference type="InterPro" id="IPR036249">
    <property type="entry name" value="Thioredoxin-like_sf"/>
</dbReference>
<dbReference type="PROSITE" id="PS50405">
    <property type="entry name" value="GST_CTER"/>
    <property type="match status" value="1"/>
</dbReference>
<dbReference type="InterPro" id="IPR004046">
    <property type="entry name" value="GST_C"/>
</dbReference>